<dbReference type="InterPro" id="IPR003594">
    <property type="entry name" value="HATPase_dom"/>
</dbReference>
<keyword evidence="9" id="KW-1133">Transmembrane helix</keyword>
<evidence type="ECO:0000313" key="12">
    <source>
        <dbReference type="Proteomes" id="UP000294894"/>
    </source>
</evidence>
<sequence length="459" mass="48654">MSRIGTRLGDFFALDDGWSRPVPPIGRRDALTGVVVEAIGVTTLELARSAGAFEDVDAPWWVIYLVMSAAAIAVVFRRHYPVATAVYLAAHMFVTGVVMPEVMGQLALQIIYFVGLFSAMAWGRSRRTALLACSAILVFMLCWVAWQFALGSAVQDVMGDDAPEARGFLPAIPAVVLLTFIINVVYFAGAIVGGQVAWRGARQRAALAEQAATIAAQAESLRRRAVVDERLRIARELHDVVGHHVSVIGVQAAGARRVMGRDPAAAGAALGAIEDSSREAVTQMRSLLGTLRDIEAEAEGEPAATTRRTSGPGVADLPELVASRDGGALRTTYDVVEDRPGAAERLPAAVGLSLYRTVQEALANVTRHSTAGTASVTVRVTEAGPAPFAEVEVLDDGRLRTGTSGSGLGLLGIRERVASHRGQCDIGPRATRGYRVRVRLPLASPTHDGTARPSEVARG</sequence>
<proteinExistence type="predicted"/>
<dbReference type="AlphaFoldDB" id="A0A4P7GKY8"/>
<dbReference type="GO" id="GO:0016020">
    <property type="term" value="C:membrane"/>
    <property type="evidence" value="ECO:0007669"/>
    <property type="project" value="InterPro"/>
</dbReference>
<evidence type="ECO:0000256" key="8">
    <source>
        <dbReference type="ARBA" id="ARBA00023012"/>
    </source>
</evidence>
<dbReference type="EC" id="2.7.13.3" evidence="2"/>
<keyword evidence="12" id="KW-1185">Reference proteome</keyword>
<reference evidence="11 12" key="1">
    <citation type="submission" date="2019-03" db="EMBL/GenBank/DDBJ databases">
        <title>Three New Species of Nocardioides, Nocardioides euryhalodurans sp. nov., Nocardioides seonyuensis sp. nov. and Nocardioides eburneoflavus sp. nov., Iolated from Soil.</title>
        <authorList>
            <person name="Roh S.G."/>
            <person name="Lee C."/>
            <person name="Kim M.-K."/>
            <person name="Kim S.B."/>
        </authorList>
    </citation>
    <scope>NUCLEOTIDE SEQUENCE [LARGE SCALE GENOMIC DNA]</scope>
    <source>
        <strain evidence="11 12">MMS17-SY117</strain>
    </source>
</reference>
<dbReference type="KEGG" id="noy:EXE57_09340"/>
<dbReference type="RefSeq" id="WP_135076777.1">
    <property type="nucleotide sequence ID" value="NZ_CP038267.1"/>
</dbReference>
<keyword evidence="6 11" id="KW-0418">Kinase</keyword>
<evidence type="ECO:0000256" key="1">
    <source>
        <dbReference type="ARBA" id="ARBA00000085"/>
    </source>
</evidence>
<dbReference type="GO" id="GO:0000155">
    <property type="term" value="F:phosphorelay sensor kinase activity"/>
    <property type="evidence" value="ECO:0007669"/>
    <property type="project" value="InterPro"/>
</dbReference>
<feature type="domain" description="Histidine kinase/HSP90-like ATPase" evidence="10">
    <location>
        <begin position="349"/>
        <end position="444"/>
    </location>
</feature>
<feature type="transmembrane region" description="Helical" evidence="9">
    <location>
        <begin position="129"/>
        <end position="148"/>
    </location>
</feature>
<keyword evidence="8" id="KW-0902">Two-component regulatory system</keyword>
<comment type="catalytic activity">
    <reaction evidence="1">
        <text>ATP + protein L-histidine = ADP + protein N-phospho-L-histidine.</text>
        <dbReference type="EC" id="2.7.13.3"/>
    </reaction>
</comment>
<dbReference type="EMBL" id="CP038267">
    <property type="protein sequence ID" value="QBR92464.1"/>
    <property type="molecule type" value="Genomic_DNA"/>
</dbReference>
<evidence type="ECO:0000313" key="11">
    <source>
        <dbReference type="EMBL" id="QBR92464.1"/>
    </source>
</evidence>
<dbReference type="Gene3D" id="3.30.565.10">
    <property type="entry name" value="Histidine kinase-like ATPase, C-terminal domain"/>
    <property type="match status" value="1"/>
</dbReference>
<dbReference type="Gene3D" id="1.20.5.1930">
    <property type="match status" value="1"/>
</dbReference>
<dbReference type="GO" id="GO:0046983">
    <property type="term" value="F:protein dimerization activity"/>
    <property type="evidence" value="ECO:0007669"/>
    <property type="project" value="InterPro"/>
</dbReference>
<keyword evidence="3" id="KW-0597">Phosphoprotein</keyword>
<gene>
    <name evidence="11" type="ORF">EXE57_09340</name>
</gene>
<accession>A0A4P7GKY8</accession>
<dbReference type="SUPFAM" id="SSF55874">
    <property type="entry name" value="ATPase domain of HSP90 chaperone/DNA topoisomerase II/histidine kinase"/>
    <property type="match status" value="1"/>
</dbReference>
<dbReference type="Pfam" id="PF07730">
    <property type="entry name" value="HisKA_3"/>
    <property type="match status" value="1"/>
</dbReference>
<keyword evidence="9" id="KW-0812">Transmembrane</keyword>
<dbReference type="OrthoDB" id="227596at2"/>
<evidence type="ECO:0000256" key="7">
    <source>
        <dbReference type="ARBA" id="ARBA00022840"/>
    </source>
</evidence>
<dbReference type="InterPro" id="IPR036890">
    <property type="entry name" value="HATPase_C_sf"/>
</dbReference>
<dbReference type="InterPro" id="IPR050482">
    <property type="entry name" value="Sensor_HK_TwoCompSys"/>
</dbReference>
<dbReference type="PANTHER" id="PTHR24421:SF10">
    <property type="entry name" value="NITRATE_NITRITE SENSOR PROTEIN NARQ"/>
    <property type="match status" value="1"/>
</dbReference>
<dbReference type="CDD" id="cd16917">
    <property type="entry name" value="HATPase_UhpB-NarQ-NarX-like"/>
    <property type="match status" value="1"/>
</dbReference>
<keyword evidence="4" id="KW-0808">Transferase</keyword>
<protein>
    <recommendedName>
        <fullName evidence="2">histidine kinase</fullName>
        <ecNumber evidence="2">2.7.13.3</ecNumber>
    </recommendedName>
</protein>
<feature type="transmembrane region" description="Helical" evidence="9">
    <location>
        <begin position="168"/>
        <end position="194"/>
    </location>
</feature>
<feature type="transmembrane region" description="Helical" evidence="9">
    <location>
        <begin position="58"/>
        <end position="76"/>
    </location>
</feature>
<dbReference type="PANTHER" id="PTHR24421">
    <property type="entry name" value="NITRATE/NITRITE SENSOR PROTEIN NARX-RELATED"/>
    <property type="match status" value="1"/>
</dbReference>
<evidence type="ECO:0000259" key="10">
    <source>
        <dbReference type="SMART" id="SM00387"/>
    </source>
</evidence>
<evidence type="ECO:0000256" key="5">
    <source>
        <dbReference type="ARBA" id="ARBA00022741"/>
    </source>
</evidence>
<evidence type="ECO:0000256" key="6">
    <source>
        <dbReference type="ARBA" id="ARBA00022777"/>
    </source>
</evidence>
<dbReference type="Pfam" id="PF02518">
    <property type="entry name" value="HATPase_c"/>
    <property type="match status" value="1"/>
</dbReference>
<keyword evidence="7" id="KW-0067">ATP-binding</keyword>
<dbReference type="SMART" id="SM00387">
    <property type="entry name" value="HATPase_c"/>
    <property type="match status" value="1"/>
</dbReference>
<feature type="transmembrane region" description="Helical" evidence="9">
    <location>
        <begin position="106"/>
        <end position="122"/>
    </location>
</feature>
<evidence type="ECO:0000256" key="4">
    <source>
        <dbReference type="ARBA" id="ARBA00022679"/>
    </source>
</evidence>
<evidence type="ECO:0000256" key="9">
    <source>
        <dbReference type="SAM" id="Phobius"/>
    </source>
</evidence>
<keyword evidence="9" id="KW-0472">Membrane</keyword>
<dbReference type="Proteomes" id="UP000294894">
    <property type="component" value="Chromosome"/>
</dbReference>
<dbReference type="GO" id="GO:0005524">
    <property type="term" value="F:ATP binding"/>
    <property type="evidence" value="ECO:0007669"/>
    <property type="project" value="UniProtKB-KW"/>
</dbReference>
<evidence type="ECO:0000256" key="2">
    <source>
        <dbReference type="ARBA" id="ARBA00012438"/>
    </source>
</evidence>
<organism evidence="11 12">
    <name type="scientific">Nocardioides euryhalodurans</name>
    <dbReference type="NCBI Taxonomy" id="2518370"/>
    <lineage>
        <taxon>Bacteria</taxon>
        <taxon>Bacillati</taxon>
        <taxon>Actinomycetota</taxon>
        <taxon>Actinomycetes</taxon>
        <taxon>Propionibacteriales</taxon>
        <taxon>Nocardioidaceae</taxon>
        <taxon>Nocardioides</taxon>
    </lineage>
</organism>
<keyword evidence="5" id="KW-0547">Nucleotide-binding</keyword>
<dbReference type="InterPro" id="IPR011712">
    <property type="entry name" value="Sig_transdc_His_kin_sub3_dim/P"/>
</dbReference>
<name>A0A4P7GKY8_9ACTN</name>
<evidence type="ECO:0000256" key="3">
    <source>
        <dbReference type="ARBA" id="ARBA00022553"/>
    </source>
</evidence>